<comment type="pathway">
    <text evidence="2">Energy metabolism; oxidative phosphorylation.</text>
</comment>
<organism evidence="10 11">
    <name type="scientific">Onychostoma macrolepis</name>
    <dbReference type="NCBI Taxonomy" id="369639"/>
    <lineage>
        <taxon>Eukaryota</taxon>
        <taxon>Metazoa</taxon>
        <taxon>Chordata</taxon>
        <taxon>Craniata</taxon>
        <taxon>Vertebrata</taxon>
        <taxon>Euteleostomi</taxon>
        <taxon>Actinopterygii</taxon>
        <taxon>Neopterygii</taxon>
        <taxon>Teleostei</taxon>
        <taxon>Ostariophysi</taxon>
        <taxon>Cypriniformes</taxon>
        <taxon>Cyprinidae</taxon>
        <taxon>Acrossocheilinae</taxon>
        <taxon>Onychostoma</taxon>
    </lineage>
</organism>
<keyword evidence="7" id="KW-1133">Transmembrane helix</keyword>
<evidence type="ECO:0000256" key="8">
    <source>
        <dbReference type="ARBA" id="ARBA00023128"/>
    </source>
</evidence>
<dbReference type="InterPro" id="IPR036548">
    <property type="entry name" value="Cyt_c_oxidase_su8_sf"/>
</dbReference>
<dbReference type="GO" id="GO:0045277">
    <property type="term" value="C:respiratory chain complex IV"/>
    <property type="evidence" value="ECO:0007669"/>
    <property type="project" value="InterPro"/>
</dbReference>
<comment type="caution">
    <text evidence="10">The sequence shown here is derived from an EMBL/GenBank/DDBJ whole genome shotgun (WGS) entry which is preliminary data.</text>
</comment>
<keyword evidence="11" id="KW-1185">Reference proteome</keyword>
<evidence type="ECO:0000256" key="4">
    <source>
        <dbReference type="ARBA" id="ARBA00022692"/>
    </source>
</evidence>
<dbReference type="UniPathway" id="UPA00705"/>
<dbReference type="PANTHER" id="PTHR16717">
    <property type="entry name" value="CYTOCHROME C OXIDASE POLYPEPTIDE VIII"/>
    <property type="match status" value="1"/>
</dbReference>
<gene>
    <name evidence="10" type="ORF">G5714_020487</name>
</gene>
<name>A0A7J6BTX5_9TELE</name>
<evidence type="ECO:0000313" key="10">
    <source>
        <dbReference type="EMBL" id="KAF4098457.1"/>
    </source>
</evidence>
<dbReference type="GO" id="GO:0006123">
    <property type="term" value="P:mitochondrial electron transport, cytochrome c to oxygen"/>
    <property type="evidence" value="ECO:0007669"/>
    <property type="project" value="InterPro"/>
</dbReference>
<dbReference type="PANTHER" id="PTHR16717:SF8">
    <property type="entry name" value="CYTOCHROME C OXIDASE SUBUNIT 8A"/>
    <property type="match status" value="1"/>
</dbReference>
<accession>A0A7J6BTX5</accession>
<comment type="subcellular location">
    <subcellularLocation>
        <location evidence="1">Mitochondrion inner membrane</location>
        <topology evidence="1">Single-pass membrane protein</topology>
    </subcellularLocation>
</comment>
<evidence type="ECO:0000256" key="5">
    <source>
        <dbReference type="ARBA" id="ARBA00022792"/>
    </source>
</evidence>
<keyword evidence="6" id="KW-0809">Transit peptide</keyword>
<comment type="similarity">
    <text evidence="3">Belongs to the cytochrome c oxidase VIII family.</text>
</comment>
<evidence type="ECO:0000256" key="6">
    <source>
        <dbReference type="ARBA" id="ARBA00022946"/>
    </source>
</evidence>
<evidence type="ECO:0000256" key="3">
    <source>
        <dbReference type="ARBA" id="ARBA00010117"/>
    </source>
</evidence>
<dbReference type="SUPFAM" id="SSF81431">
    <property type="entry name" value="Mitochondrial cytochrome c oxidase subunit VIIIb (aka IX)"/>
    <property type="match status" value="1"/>
</dbReference>
<proteinExistence type="inferred from homology"/>
<sequence length="120" mass="13145">MVYAKKKTTTPRSKRMLLPMSACCSLAAHSGVRLFLFITHTRFQRIKMSGLLRGIARVRAAPVLRGSAITQRANITTRPAKDKCGPVETVIGLIAFTFTILGPSGWILANLENYKKKAAA</sequence>
<evidence type="ECO:0000313" key="11">
    <source>
        <dbReference type="Proteomes" id="UP000579812"/>
    </source>
</evidence>
<evidence type="ECO:0000256" key="9">
    <source>
        <dbReference type="ARBA" id="ARBA00023136"/>
    </source>
</evidence>
<dbReference type="Pfam" id="PF02285">
    <property type="entry name" value="COX8"/>
    <property type="match status" value="1"/>
</dbReference>
<keyword evidence="9" id="KW-0472">Membrane</keyword>
<keyword evidence="4" id="KW-0812">Transmembrane</keyword>
<dbReference type="EMBL" id="JAAMOB010000021">
    <property type="protein sequence ID" value="KAF4098457.1"/>
    <property type="molecule type" value="Genomic_DNA"/>
</dbReference>
<dbReference type="Proteomes" id="UP000579812">
    <property type="component" value="Unassembled WGS sequence"/>
</dbReference>
<dbReference type="Gene3D" id="4.10.81.10">
    <property type="entry name" value="Cytochrome c oxidase, subunit 8"/>
    <property type="match status" value="1"/>
</dbReference>
<evidence type="ECO:0000256" key="2">
    <source>
        <dbReference type="ARBA" id="ARBA00004673"/>
    </source>
</evidence>
<keyword evidence="8" id="KW-0496">Mitochondrion</keyword>
<dbReference type="InterPro" id="IPR003205">
    <property type="entry name" value="Cyt_c_oxidase_su8"/>
</dbReference>
<reference evidence="10 11" key="1">
    <citation type="submission" date="2020-04" db="EMBL/GenBank/DDBJ databases">
        <title>Chromosome-level genome assembly of a cyprinid fish Onychostoma macrolepis by integration of Nanopore Sequencing, Bionano and Hi-C technology.</title>
        <authorList>
            <person name="Wang D."/>
        </authorList>
    </citation>
    <scope>NUCLEOTIDE SEQUENCE [LARGE SCALE GENOMIC DNA]</scope>
    <source>
        <strain evidence="10">SWU-2019</strain>
        <tissue evidence="10">Muscle</tissue>
    </source>
</reference>
<evidence type="ECO:0000256" key="7">
    <source>
        <dbReference type="ARBA" id="ARBA00022989"/>
    </source>
</evidence>
<evidence type="ECO:0000256" key="1">
    <source>
        <dbReference type="ARBA" id="ARBA00004434"/>
    </source>
</evidence>
<protein>
    <submittedName>
        <fullName evidence="10">Uncharacterized protein</fullName>
    </submittedName>
</protein>
<dbReference type="AlphaFoldDB" id="A0A7J6BTX5"/>
<keyword evidence="5" id="KW-0999">Mitochondrion inner membrane</keyword>
<dbReference type="GO" id="GO:0005743">
    <property type="term" value="C:mitochondrial inner membrane"/>
    <property type="evidence" value="ECO:0007669"/>
    <property type="project" value="UniProtKB-SubCell"/>
</dbReference>